<evidence type="ECO:0000256" key="1">
    <source>
        <dbReference type="SAM" id="MobiDB-lite"/>
    </source>
</evidence>
<accession>A0A8T0GRI5</accession>
<dbReference type="AlphaFoldDB" id="A0A8T0GRI5"/>
<comment type="caution">
    <text evidence="2">The sequence shown here is derived from an EMBL/GenBank/DDBJ whole genome shotgun (WGS) entry which is preliminary data.</text>
</comment>
<protein>
    <submittedName>
        <fullName evidence="2">Uncharacterized protein</fullName>
    </submittedName>
</protein>
<dbReference type="EMBL" id="CM026431">
    <property type="protein sequence ID" value="KAG0560298.1"/>
    <property type="molecule type" value="Genomic_DNA"/>
</dbReference>
<sequence length="101" mass="11246">MCCNMTPSGMHSQTTKPLQTKPHQSHQHQHLQHHHSGTHQSLPQSSNTPSYSLFKPLPTAQDTTQNCKISPLQQPTLPPQFTPHPLQVSFIICPNVSFSST</sequence>
<evidence type="ECO:0000313" key="2">
    <source>
        <dbReference type="EMBL" id="KAG0560298.1"/>
    </source>
</evidence>
<gene>
    <name evidence="2" type="ORF">KC19_10G169900</name>
</gene>
<feature type="compositionally biased region" description="Polar residues" evidence="1">
    <location>
        <begin position="1"/>
        <end position="22"/>
    </location>
</feature>
<feature type="compositionally biased region" description="Polar residues" evidence="1">
    <location>
        <begin position="42"/>
        <end position="51"/>
    </location>
</feature>
<feature type="compositionally biased region" description="Basic residues" evidence="1">
    <location>
        <begin position="23"/>
        <end position="37"/>
    </location>
</feature>
<reference evidence="2" key="1">
    <citation type="submission" date="2020-06" db="EMBL/GenBank/DDBJ databases">
        <title>WGS assembly of Ceratodon purpureus strain R40.</title>
        <authorList>
            <person name="Carey S.B."/>
            <person name="Jenkins J."/>
            <person name="Shu S."/>
            <person name="Lovell J.T."/>
            <person name="Sreedasyam A."/>
            <person name="Maumus F."/>
            <person name="Tiley G.P."/>
            <person name="Fernandez-Pozo N."/>
            <person name="Barry K."/>
            <person name="Chen C."/>
            <person name="Wang M."/>
            <person name="Lipzen A."/>
            <person name="Daum C."/>
            <person name="Saski C.A."/>
            <person name="Payton A.C."/>
            <person name="Mcbreen J.C."/>
            <person name="Conrad R.E."/>
            <person name="Kollar L.M."/>
            <person name="Olsson S."/>
            <person name="Huttunen S."/>
            <person name="Landis J.B."/>
            <person name="Wickett N.J."/>
            <person name="Johnson M.G."/>
            <person name="Rensing S.A."/>
            <person name="Grimwood J."/>
            <person name="Schmutz J."/>
            <person name="Mcdaniel S.F."/>
        </authorList>
    </citation>
    <scope>NUCLEOTIDE SEQUENCE</scope>
    <source>
        <strain evidence="2">R40</strain>
    </source>
</reference>
<organism evidence="2 3">
    <name type="scientific">Ceratodon purpureus</name>
    <name type="common">Fire moss</name>
    <name type="synonym">Dicranum purpureum</name>
    <dbReference type="NCBI Taxonomy" id="3225"/>
    <lineage>
        <taxon>Eukaryota</taxon>
        <taxon>Viridiplantae</taxon>
        <taxon>Streptophyta</taxon>
        <taxon>Embryophyta</taxon>
        <taxon>Bryophyta</taxon>
        <taxon>Bryophytina</taxon>
        <taxon>Bryopsida</taxon>
        <taxon>Dicranidae</taxon>
        <taxon>Pseudoditrichales</taxon>
        <taxon>Ditrichaceae</taxon>
        <taxon>Ceratodon</taxon>
    </lineage>
</organism>
<dbReference type="Proteomes" id="UP000822688">
    <property type="component" value="Chromosome 10"/>
</dbReference>
<evidence type="ECO:0000313" key="3">
    <source>
        <dbReference type="Proteomes" id="UP000822688"/>
    </source>
</evidence>
<keyword evidence="3" id="KW-1185">Reference proteome</keyword>
<feature type="region of interest" description="Disordered" evidence="1">
    <location>
        <begin position="1"/>
        <end position="80"/>
    </location>
</feature>
<proteinExistence type="predicted"/>
<name>A0A8T0GRI5_CERPU</name>